<feature type="domain" description="ABC transporter" evidence="9">
    <location>
        <begin position="10"/>
        <end position="231"/>
    </location>
</feature>
<evidence type="ECO:0000256" key="2">
    <source>
        <dbReference type="ARBA" id="ARBA00009440"/>
    </source>
</evidence>
<dbReference type="PANTHER" id="PTHR42788">
    <property type="entry name" value="TAURINE IMPORT ATP-BINDING PROTEIN-RELATED"/>
    <property type="match status" value="1"/>
</dbReference>
<proteinExistence type="inferred from homology"/>
<dbReference type="AlphaFoldDB" id="A0AAU6R4X4"/>
<dbReference type="Pfam" id="PF00005">
    <property type="entry name" value="ABC_tran"/>
    <property type="match status" value="1"/>
</dbReference>
<dbReference type="InterPro" id="IPR027417">
    <property type="entry name" value="P-loop_NTPase"/>
</dbReference>
<dbReference type="RefSeq" id="WP_208677458.1">
    <property type="nucleotide sequence ID" value="NZ_CP034671.2"/>
</dbReference>
<evidence type="ECO:0000259" key="9">
    <source>
        <dbReference type="PROSITE" id="PS50893"/>
    </source>
</evidence>
<name>A0AAU6R4X4_SYNEL</name>
<dbReference type="GO" id="GO:0005886">
    <property type="term" value="C:plasma membrane"/>
    <property type="evidence" value="ECO:0007669"/>
    <property type="project" value="UniProtKB-SubCell"/>
</dbReference>
<accession>A0AAU6R4X4</accession>
<dbReference type="InterPro" id="IPR050166">
    <property type="entry name" value="ABC_transporter_ATP-bind"/>
</dbReference>
<reference evidence="10" key="1">
    <citation type="submission" date="2024-01" db="EMBL/GenBank/DDBJ databases">
        <title>Synechococcus elongatus PCC 11802, a close yet different native of Synechococcus elongatus PCC 11801.</title>
        <authorList>
            <person name="Jaiswal D."/>
            <person name="Sengupta A."/>
            <person name="Sengupta S."/>
            <person name="Pakrasi H.B."/>
            <person name="Wangikar P."/>
        </authorList>
    </citation>
    <scope>NUCLEOTIDE SEQUENCE</scope>
    <source>
        <strain evidence="10">PCC 11802</strain>
    </source>
</reference>
<evidence type="ECO:0000256" key="4">
    <source>
        <dbReference type="ARBA" id="ARBA00022475"/>
    </source>
</evidence>
<keyword evidence="3" id="KW-0813">Transport</keyword>
<keyword evidence="6 10" id="KW-0067">ATP-binding</keyword>
<dbReference type="PANTHER" id="PTHR42788:SF17">
    <property type="entry name" value="ALIPHATIC SULFONATES IMPORT ATP-BINDING PROTEIN SSUB"/>
    <property type="match status" value="1"/>
</dbReference>
<dbReference type="PROSITE" id="PS50893">
    <property type="entry name" value="ABC_TRANSPORTER_2"/>
    <property type="match status" value="1"/>
</dbReference>
<comment type="similarity">
    <text evidence="2">Belongs to the ABC transporter superfamily. Nitrate/nitrite/cyanate uptake transporter (NitT) (TC 3.A.1.16) family.</text>
</comment>
<protein>
    <submittedName>
        <fullName evidence="10">ATP-binding cassette domain-containing protein</fullName>
    </submittedName>
</protein>
<dbReference type="SUPFAM" id="SSF52540">
    <property type="entry name" value="P-loop containing nucleoside triphosphate hydrolases"/>
    <property type="match status" value="1"/>
</dbReference>
<evidence type="ECO:0000256" key="1">
    <source>
        <dbReference type="ARBA" id="ARBA00004417"/>
    </source>
</evidence>
<dbReference type="EMBL" id="CP034671">
    <property type="protein sequence ID" value="WZE38007.1"/>
    <property type="molecule type" value="Genomic_DNA"/>
</dbReference>
<organism evidence="10">
    <name type="scientific">Synechococcus elongatus PCC 11802</name>
    <dbReference type="NCBI Taxonomy" id="2283154"/>
    <lineage>
        <taxon>Bacteria</taxon>
        <taxon>Bacillati</taxon>
        <taxon>Cyanobacteriota</taxon>
        <taxon>Cyanophyceae</taxon>
        <taxon>Synechococcales</taxon>
        <taxon>Synechococcaceae</taxon>
        <taxon>Synechococcus</taxon>
    </lineage>
</organism>
<keyword evidence="7" id="KW-1278">Translocase</keyword>
<gene>
    <name evidence="10" type="ORF">EKO22_01235</name>
</gene>
<evidence type="ECO:0000256" key="7">
    <source>
        <dbReference type="ARBA" id="ARBA00022967"/>
    </source>
</evidence>
<evidence type="ECO:0000256" key="3">
    <source>
        <dbReference type="ARBA" id="ARBA00022448"/>
    </source>
</evidence>
<keyword evidence="4" id="KW-1003">Cell membrane</keyword>
<keyword evidence="5" id="KW-0547">Nucleotide-binding</keyword>
<dbReference type="GO" id="GO:0016887">
    <property type="term" value="F:ATP hydrolysis activity"/>
    <property type="evidence" value="ECO:0007669"/>
    <property type="project" value="InterPro"/>
</dbReference>
<sequence length="266" mass="28887">MTRQTEGTRIDLLGLTKAYAGRPVLQQLELTIAAGSFVAVIGRSGCGKSTLLRLISGLDQASAGGILIDGQPLKGLNRLARVMFQDGRLLPWKNVINNVGLGLKGNWKPRAEQVLKQVGLLERSQEWVARLSGGQKQRVALAKALITQPKLLLLDEPLGALDALTRVEMQRLIEGLWLDQGFTTLLVTHDVEEAVALADRILVLEDGGVVRDIPIQLPRPRHRGNPEFARLAEDILEGILSGNNPPQRSAIAPTLSHPALEIELTA</sequence>
<evidence type="ECO:0000256" key="8">
    <source>
        <dbReference type="ARBA" id="ARBA00023136"/>
    </source>
</evidence>
<dbReference type="InterPro" id="IPR003593">
    <property type="entry name" value="AAA+_ATPase"/>
</dbReference>
<evidence type="ECO:0000256" key="5">
    <source>
        <dbReference type="ARBA" id="ARBA00022741"/>
    </source>
</evidence>
<dbReference type="SMART" id="SM00382">
    <property type="entry name" value="AAA"/>
    <property type="match status" value="1"/>
</dbReference>
<dbReference type="Gene3D" id="3.40.50.300">
    <property type="entry name" value="P-loop containing nucleotide triphosphate hydrolases"/>
    <property type="match status" value="1"/>
</dbReference>
<comment type="subcellular location">
    <subcellularLocation>
        <location evidence="1">Cell inner membrane</location>
        <topology evidence="1">Peripheral membrane protein</topology>
    </subcellularLocation>
</comment>
<evidence type="ECO:0000313" key="10">
    <source>
        <dbReference type="EMBL" id="WZE38007.1"/>
    </source>
</evidence>
<dbReference type="InterPro" id="IPR017871">
    <property type="entry name" value="ABC_transporter-like_CS"/>
</dbReference>
<dbReference type="GO" id="GO:0005524">
    <property type="term" value="F:ATP binding"/>
    <property type="evidence" value="ECO:0007669"/>
    <property type="project" value="UniProtKB-KW"/>
</dbReference>
<dbReference type="InterPro" id="IPR003439">
    <property type="entry name" value="ABC_transporter-like_ATP-bd"/>
</dbReference>
<dbReference type="PROSITE" id="PS00211">
    <property type="entry name" value="ABC_TRANSPORTER_1"/>
    <property type="match status" value="1"/>
</dbReference>
<keyword evidence="8" id="KW-0472">Membrane</keyword>
<evidence type="ECO:0000256" key="6">
    <source>
        <dbReference type="ARBA" id="ARBA00022840"/>
    </source>
</evidence>